<name>A0AAW0D9T2_9AGAR</name>
<evidence type="ECO:0000256" key="1">
    <source>
        <dbReference type="SAM" id="SignalP"/>
    </source>
</evidence>
<feature type="signal peptide" evidence="1">
    <location>
        <begin position="1"/>
        <end position="23"/>
    </location>
</feature>
<protein>
    <submittedName>
        <fullName evidence="2">Uncharacterized protein</fullName>
    </submittedName>
</protein>
<sequence length="179" mass="19474">MFSNKSSTFTVLASLILITLVSAAPTLVAPHSRETQDVCYPNFRPVEYGTPELAWSGANGFYQIDGSSSIFSWYLMKYNENEYTFTTTGGYLSQQNEETVAITLPRGSAPAPDQVWTMSCQTCDGDPFHGPHRNVAGKCTIKPLVSNGNDLCLEAGAEAQLPLLRPCDGGANQFFNFAV</sequence>
<dbReference type="EMBL" id="JAYKXP010000019">
    <property type="protein sequence ID" value="KAK7047681.1"/>
    <property type="molecule type" value="Genomic_DNA"/>
</dbReference>
<accession>A0AAW0D9T2</accession>
<comment type="caution">
    <text evidence="2">The sequence shown here is derived from an EMBL/GenBank/DDBJ whole genome shotgun (WGS) entry which is preliminary data.</text>
</comment>
<dbReference type="AlphaFoldDB" id="A0AAW0D9T2"/>
<keyword evidence="3" id="KW-1185">Reference proteome</keyword>
<dbReference type="Proteomes" id="UP001383192">
    <property type="component" value="Unassembled WGS sequence"/>
</dbReference>
<feature type="chain" id="PRO_5043844274" evidence="1">
    <location>
        <begin position="24"/>
        <end position="179"/>
    </location>
</feature>
<evidence type="ECO:0000313" key="3">
    <source>
        <dbReference type="Proteomes" id="UP001383192"/>
    </source>
</evidence>
<organism evidence="2 3">
    <name type="scientific">Paramarasmius palmivorus</name>
    <dbReference type="NCBI Taxonomy" id="297713"/>
    <lineage>
        <taxon>Eukaryota</taxon>
        <taxon>Fungi</taxon>
        <taxon>Dikarya</taxon>
        <taxon>Basidiomycota</taxon>
        <taxon>Agaricomycotina</taxon>
        <taxon>Agaricomycetes</taxon>
        <taxon>Agaricomycetidae</taxon>
        <taxon>Agaricales</taxon>
        <taxon>Marasmiineae</taxon>
        <taxon>Marasmiaceae</taxon>
        <taxon>Paramarasmius</taxon>
    </lineage>
</organism>
<gene>
    <name evidence="2" type="ORF">VNI00_006449</name>
</gene>
<proteinExistence type="predicted"/>
<keyword evidence="1" id="KW-0732">Signal</keyword>
<evidence type="ECO:0000313" key="2">
    <source>
        <dbReference type="EMBL" id="KAK7047681.1"/>
    </source>
</evidence>
<reference evidence="2 3" key="1">
    <citation type="submission" date="2024-01" db="EMBL/GenBank/DDBJ databases">
        <title>A draft genome for a cacao thread blight-causing isolate of Paramarasmius palmivorus.</title>
        <authorList>
            <person name="Baruah I.K."/>
            <person name="Bukari Y."/>
            <person name="Amoako-Attah I."/>
            <person name="Meinhardt L.W."/>
            <person name="Bailey B.A."/>
            <person name="Cohen S.P."/>
        </authorList>
    </citation>
    <scope>NUCLEOTIDE SEQUENCE [LARGE SCALE GENOMIC DNA]</scope>
    <source>
        <strain evidence="2 3">GH-12</strain>
    </source>
</reference>